<reference evidence="2 3" key="1">
    <citation type="journal article" date="2010" name="Nature">
        <title>The Ectocarpus genome and the independent evolution of multicellularity in brown algae.</title>
        <authorList>
            <person name="Cock J.M."/>
            <person name="Sterck L."/>
            <person name="Rouze P."/>
            <person name="Scornet D."/>
            <person name="Allen A.E."/>
            <person name="Amoutzias G."/>
            <person name="Anthouard V."/>
            <person name="Artiguenave F."/>
            <person name="Aury J.M."/>
            <person name="Badger J.H."/>
            <person name="Beszteri B."/>
            <person name="Billiau K."/>
            <person name="Bonnet E."/>
            <person name="Bothwell J.H."/>
            <person name="Bowler C."/>
            <person name="Boyen C."/>
            <person name="Brownlee C."/>
            <person name="Carrano C.J."/>
            <person name="Charrier B."/>
            <person name="Cho G.Y."/>
            <person name="Coelho S.M."/>
            <person name="Collen J."/>
            <person name="Corre E."/>
            <person name="Da Silva C."/>
            <person name="Delage L."/>
            <person name="Delaroque N."/>
            <person name="Dittami S.M."/>
            <person name="Doulbeau S."/>
            <person name="Elias M."/>
            <person name="Farnham G."/>
            <person name="Gachon C.M."/>
            <person name="Gschloessl B."/>
            <person name="Heesch S."/>
            <person name="Jabbari K."/>
            <person name="Jubin C."/>
            <person name="Kawai H."/>
            <person name="Kimura K."/>
            <person name="Kloareg B."/>
            <person name="Kupper F.C."/>
            <person name="Lang D."/>
            <person name="Le Bail A."/>
            <person name="Leblanc C."/>
            <person name="Lerouge P."/>
            <person name="Lohr M."/>
            <person name="Lopez P.J."/>
            <person name="Martens C."/>
            <person name="Maumus F."/>
            <person name="Michel G."/>
            <person name="Miranda-Saavedra D."/>
            <person name="Morales J."/>
            <person name="Moreau H."/>
            <person name="Motomura T."/>
            <person name="Nagasato C."/>
            <person name="Napoli C.A."/>
            <person name="Nelson D.R."/>
            <person name="Nyvall-Collen P."/>
            <person name="Peters A.F."/>
            <person name="Pommier C."/>
            <person name="Potin P."/>
            <person name="Poulain J."/>
            <person name="Quesneville H."/>
            <person name="Read B."/>
            <person name="Rensing S.A."/>
            <person name="Ritter A."/>
            <person name="Rousvoal S."/>
            <person name="Samanta M."/>
            <person name="Samson G."/>
            <person name="Schroeder D.C."/>
            <person name="Segurens B."/>
            <person name="Strittmatter M."/>
            <person name="Tonon T."/>
            <person name="Tregear J.W."/>
            <person name="Valentin K."/>
            <person name="von Dassow P."/>
            <person name="Yamagishi T."/>
            <person name="Van de Peer Y."/>
            <person name="Wincker P."/>
        </authorList>
    </citation>
    <scope>NUCLEOTIDE SEQUENCE [LARGE SCALE GENOMIC DNA]</scope>
    <source>
        <strain evidence="3">Ec32 / CCAP1310/4</strain>
    </source>
</reference>
<sequence length="390" mass="43530">MPMTHTRTFPSVLQSARFCCFSCLRSYWLFTSDVYIYDGVKLELHAESGTTGMRLKSDSKVIELRAHGGWLSLLNTELSSWDVDEADYASNYSAPRSYVTAISEVLETPPQTCVGHAKNDAGEARFDSDVEPRAAPSAQHTRFFSLQTYARQQVRGFCVDLSNEDLFDRVNVRGNIRFSDIHHNYFGMYTYGHQDGLWEYNLMHENAKYGFDPHDDSDNLRIHNNIVWDNGDHGIIASKRCNHVSIQNNVVYDNTNAGIMLHRSSDYATVRNNTVSGSGDACIAIFESMDGIYMYEGSDLPYVSDGLPSYNLIANNIIDTATEGIKMGNTVGNEFMGNVITNTADLRFRNSSGVIWKDNDIPVGVDIDPEGSCFTSDSDIAQLGEEAIVC</sequence>
<dbReference type="InterPro" id="IPR039448">
    <property type="entry name" value="Beta_helix"/>
</dbReference>
<dbReference type="InterPro" id="IPR022441">
    <property type="entry name" value="Para_beta_helix_rpt-2"/>
</dbReference>
<dbReference type="EMBL" id="FN649744">
    <property type="protein sequence ID" value="CBN74601.1"/>
    <property type="molecule type" value="Genomic_DNA"/>
</dbReference>
<protein>
    <submittedName>
        <fullName evidence="2">Mannuronan C-5 epimerase</fullName>
    </submittedName>
</protein>
<dbReference type="Gene3D" id="2.160.20.10">
    <property type="entry name" value="Single-stranded right-handed beta-helix, Pectin lyase-like"/>
    <property type="match status" value="1"/>
</dbReference>
<dbReference type="OrthoDB" id="427974at2759"/>
<dbReference type="InterPro" id="IPR011050">
    <property type="entry name" value="Pectin_lyase_fold/virulence"/>
</dbReference>
<dbReference type="Proteomes" id="UP000002630">
    <property type="component" value="Linkage Group LG19"/>
</dbReference>
<accession>D8LKL1</accession>
<evidence type="ECO:0000313" key="3">
    <source>
        <dbReference type="Proteomes" id="UP000002630"/>
    </source>
</evidence>
<dbReference type="InterPro" id="IPR006626">
    <property type="entry name" value="PbH1"/>
</dbReference>
<dbReference type="NCBIfam" id="TIGR03804">
    <property type="entry name" value="para_beta_helix"/>
    <property type="match status" value="1"/>
</dbReference>
<gene>
    <name evidence="2" type="ORF">Esi_0030_0144</name>
</gene>
<dbReference type="InterPro" id="IPR012334">
    <property type="entry name" value="Pectin_lyas_fold"/>
</dbReference>
<keyword evidence="3" id="KW-1185">Reference proteome</keyword>
<dbReference type="InParanoid" id="D8LKL1"/>
<evidence type="ECO:0000259" key="1">
    <source>
        <dbReference type="Pfam" id="PF13229"/>
    </source>
</evidence>
<proteinExistence type="predicted"/>
<dbReference type="AlphaFoldDB" id="D8LKL1"/>
<dbReference type="EMBL" id="FN648487">
    <property type="protein sequence ID" value="CBN74601.1"/>
    <property type="molecule type" value="Genomic_DNA"/>
</dbReference>
<name>D8LKL1_ECTSI</name>
<dbReference type="SMART" id="SM00710">
    <property type="entry name" value="PbH1"/>
    <property type="match status" value="6"/>
</dbReference>
<dbReference type="SUPFAM" id="SSF51126">
    <property type="entry name" value="Pectin lyase-like"/>
    <property type="match status" value="1"/>
</dbReference>
<organism evidence="2 3">
    <name type="scientific">Ectocarpus siliculosus</name>
    <name type="common">Brown alga</name>
    <name type="synonym">Conferva siliculosa</name>
    <dbReference type="NCBI Taxonomy" id="2880"/>
    <lineage>
        <taxon>Eukaryota</taxon>
        <taxon>Sar</taxon>
        <taxon>Stramenopiles</taxon>
        <taxon>Ochrophyta</taxon>
        <taxon>PX clade</taxon>
        <taxon>Phaeophyceae</taxon>
        <taxon>Ectocarpales</taxon>
        <taxon>Ectocarpaceae</taxon>
        <taxon>Ectocarpus</taxon>
    </lineage>
</organism>
<evidence type="ECO:0000313" key="2">
    <source>
        <dbReference type="EMBL" id="CBN74601.1"/>
    </source>
</evidence>
<dbReference type="Pfam" id="PF13229">
    <property type="entry name" value="Beta_helix"/>
    <property type="match status" value="1"/>
</dbReference>
<feature type="domain" description="Right handed beta helix" evidence="1">
    <location>
        <begin position="174"/>
        <end position="294"/>
    </location>
</feature>